<dbReference type="PANTHER" id="PTHR42928">
    <property type="entry name" value="TRICARBOXYLATE-BINDING PROTEIN"/>
    <property type="match status" value="1"/>
</dbReference>
<sequence>MRFPQAIRRRLLPVLAAAMAASLLCPAAQAGAFPERPLKLLVGFTAGGGADGVARVLAEAMGRSLGQPVVVENRAGAGTTLAASLLARSAPDGYTLMLLTSTNTISPAMYKQLSYKPATDFQMVGMVARGPMLIAVPKTSGITSLAQLIEAARKEPGKLNYGAGGIGTTPHLAALVLQRDAGIRLTHIPYKGGSETAAALMGGQLDIQFGTPPSVAPIAARANLLAVTTASRTGLAQGVPAASETVKGYEVVSWYGLGGPAGLPAEVTARLSEALRGALADERLKQQLRTLGLEADPASPATAQQFYLAELKRWQEVVRSENLQPEN</sequence>
<dbReference type="RefSeq" id="WP_160555107.1">
    <property type="nucleotide sequence ID" value="NZ_CP047650.1"/>
</dbReference>
<keyword evidence="4" id="KW-1185">Reference proteome</keyword>
<dbReference type="KEGG" id="xyk:GT347_26915"/>
<dbReference type="InterPro" id="IPR005064">
    <property type="entry name" value="BUG"/>
</dbReference>
<organism evidence="3 4">
    <name type="scientific">Xylophilus rhododendri</name>
    <dbReference type="NCBI Taxonomy" id="2697032"/>
    <lineage>
        <taxon>Bacteria</taxon>
        <taxon>Pseudomonadati</taxon>
        <taxon>Pseudomonadota</taxon>
        <taxon>Betaproteobacteria</taxon>
        <taxon>Burkholderiales</taxon>
        <taxon>Xylophilus</taxon>
    </lineage>
</organism>
<dbReference type="Proteomes" id="UP000464787">
    <property type="component" value="Chromosome"/>
</dbReference>
<gene>
    <name evidence="3" type="ORF">GT347_26915</name>
</gene>
<dbReference type="PIRSF" id="PIRSF017082">
    <property type="entry name" value="YflP"/>
    <property type="match status" value="1"/>
</dbReference>
<dbReference type="SUPFAM" id="SSF53850">
    <property type="entry name" value="Periplasmic binding protein-like II"/>
    <property type="match status" value="1"/>
</dbReference>
<evidence type="ECO:0000313" key="4">
    <source>
        <dbReference type="Proteomes" id="UP000464787"/>
    </source>
</evidence>
<dbReference type="InterPro" id="IPR042100">
    <property type="entry name" value="Bug_dom1"/>
</dbReference>
<protein>
    <submittedName>
        <fullName evidence="3">Uncharacterized protein</fullName>
    </submittedName>
</protein>
<dbReference type="PROSITE" id="PS51318">
    <property type="entry name" value="TAT"/>
    <property type="match status" value="1"/>
</dbReference>
<dbReference type="EMBL" id="CP047650">
    <property type="protein sequence ID" value="QHJ01299.1"/>
    <property type="molecule type" value="Genomic_DNA"/>
</dbReference>
<keyword evidence="2" id="KW-0732">Signal</keyword>
<accession>A0A857JES4</accession>
<comment type="similarity">
    <text evidence="1">Belongs to the UPF0065 (bug) family.</text>
</comment>
<proteinExistence type="inferred from homology"/>
<feature type="chain" id="PRO_5032868158" evidence="2">
    <location>
        <begin position="31"/>
        <end position="327"/>
    </location>
</feature>
<evidence type="ECO:0000256" key="2">
    <source>
        <dbReference type="SAM" id="SignalP"/>
    </source>
</evidence>
<dbReference type="PANTHER" id="PTHR42928:SF5">
    <property type="entry name" value="BLR1237 PROTEIN"/>
    <property type="match status" value="1"/>
</dbReference>
<evidence type="ECO:0000313" key="3">
    <source>
        <dbReference type="EMBL" id="QHJ01299.1"/>
    </source>
</evidence>
<dbReference type="Gene3D" id="3.40.190.10">
    <property type="entry name" value="Periplasmic binding protein-like II"/>
    <property type="match status" value="1"/>
</dbReference>
<name>A0A857JES4_9BURK</name>
<dbReference type="Gene3D" id="3.40.190.150">
    <property type="entry name" value="Bordetella uptake gene, domain 1"/>
    <property type="match status" value="1"/>
</dbReference>
<dbReference type="Pfam" id="PF03401">
    <property type="entry name" value="TctC"/>
    <property type="match status" value="1"/>
</dbReference>
<dbReference type="InterPro" id="IPR006311">
    <property type="entry name" value="TAT_signal"/>
</dbReference>
<evidence type="ECO:0000256" key="1">
    <source>
        <dbReference type="ARBA" id="ARBA00006987"/>
    </source>
</evidence>
<reference evidence="3 4" key="1">
    <citation type="submission" date="2020-01" db="EMBL/GenBank/DDBJ databases">
        <title>Genome sequencing of strain KACC 21265.</title>
        <authorList>
            <person name="Heo J."/>
            <person name="Kim S.-J."/>
            <person name="Kim J.-S."/>
            <person name="Hong S.-B."/>
            <person name="Kwon S.-W."/>
        </authorList>
    </citation>
    <scope>NUCLEOTIDE SEQUENCE [LARGE SCALE GENOMIC DNA]</scope>
    <source>
        <strain evidence="3 4">KACC 21265</strain>
    </source>
</reference>
<feature type="signal peptide" evidence="2">
    <location>
        <begin position="1"/>
        <end position="30"/>
    </location>
</feature>
<dbReference type="AlphaFoldDB" id="A0A857JES4"/>